<evidence type="ECO:0000313" key="2">
    <source>
        <dbReference type="Proteomes" id="UP000326565"/>
    </source>
</evidence>
<dbReference type="AlphaFoldDB" id="A0A5N5WXC7"/>
<accession>A0A5N5WXC7</accession>
<organism evidence="1 2">
    <name type="scientific">Aspergillus leporis</name>
    <dbReference type="NCBI Taxonomy" id="41062"/>
    <lineage>
        <taxon>Eukaryota</taxon>
        <taxon>Fungi</taxon>
        <taxon>Dikarya</taxon>
        <taxon>Ascomycota</taxon>
        <taxon>Pezizomycotina</taxon>
        <taxon>Eurotiomycetes</taxon>
        <taxon>Eurotiomycetidae</taxon>
        <taxon>Eurotiales</taxon>
        <taxon>Aspergillaceae</taxon>
        <taxon>Aspergillus</taxon>
        <taxon>Aspergillus subgen. Circumdati</taxon>
    </lineage>
</organism>
<gene>
    <name evidence="1" type="ORF">BDV29DRAFT_178473</name>
</gene>
<protein>
    <submittedName>
        <fullName evidence="1">Uncharacterized protein</fullName>
    </submittedName>
</protein>
<name>A0A5N5WXC7_9EURO</name>
<dbReference type="Proteomes" id="UP000326565">
    <property type="component" value="Unassembled WGS sequence"/>
</dbReference>
<evidence type="ECO:0000313" key="1">
    <source>
        <dbReference type="EMBL" id="KAB8071884.1"/>
    </source>
</evidence>
<sequence>MRSFPIRAPMEYRRGSRMVLTQVRPRNSQWQKWMPAALPQPWPRACVAHFL</sequence>
<reference evidence="1 2" key="1">
    <citation type="submission" date="2019-04" db="EMBL/GenBank/DDBJ databases">
        <title>Friends and foes A comparative genomics study of 23 Aspergillus species from section Flavi.</title>
        <authorList>
            <consortium name="DOE Joint Genome Institute"/>
            <person name="Kjaerbolling I."/>
            <person name="Vesth T."/>
            <person name="Frisvad J.C."/>
            <person name="Nybo J.L."/>
            <person name="Theobald S."/>
            <person name="Kildgaard S."/>
            <person name="Isbrandt T."/>
            <person name="Kuo A."/>
            <person name="Sato A."/>
            <person name="Lyhne E.K."/>
            <person name="Kogle M.E."/>
            <person name="Wiebenga A."/>
            <person name="Kun R.S."/>
            <person name="Lubbers R.J."/>
            <person name="Makela M.R."/>
            <person name="Barry K."/>
            <person name="Chovatia M."/>
            <person name="Clum A."/>
            <person name="Daum C."/>
            <person name="Haridas S."/>
            <person name="He G."/>
            <person name="LaButti K."/>
            <person name="Lipzen A."/>
            <person name="Mondo S."/>
            <person name="Riley R."/>
            <person name="Salamov A."/>
            <person name="Simmons B.A."/>
            <person name="Magnuson J.K."/>
            <person name="Henrissat B."/>
            <person name="Mortensen U.H."/>
            <person name="Larsen T.O."/>
            <person name="Devries R.P."/>
            <person name="Grigoriev I.V."/>
            <person name="Machida M."/>
            <person name="Baker S.E."/>
            <person name="Andersen M.R."/>
        </authorList>
    </citation>
    <scope>NUCLEOTIDE SEQUENCE [LARGE SCALE GENOMIC DNA]</scope>
    <source>
        <strain evidence="1 2">CBS 151.66</strain>
    </source>
</reference>
<dbReference type="EMBL" id="ML732261">
    <property type="protein sequence ID" value="KAB8071884.1"/>
    <property type="molecule type" value="Genomic_DNA"/>
</dbReference>
<proteinExistence type="predicted"/>
<keyword evidence="2" id="KW-1185">Reference proteome</keyword>